<protein>
    <recommendedName>
        <fullName evidence="8">RRM domain-containing protein</fullName>
    </recommendedName>
</protein>
<keyword evidence="10" id="KW-1185">Reference proteome</keyword>
<dbReference type="AlphaFoldDB" id="A0AAD5LTC8"/>
<gene>
    <name evidence="9" type="ORF">P43SY_006707</name>
</gene>
<keyword evidence="4" id="KW-0508">mRNA splicing</keyword>
<comment type="caution">
    <text evidence="9">The sequence shown here is derived from an EMBL/GenBank/DDBJ whole genome shotgun (WGS) entry which is preliminary data.</text>
</comment>
<accession>A0AAD5LTC8</accession>
<evidence type="ECO:0000256" key="3">
    <source>
        <dbReference type="ARBA" id="ARBA00022884"/>
    </source>
</evidence>
<organism evidence="9 10">
    <name type="scientific">Pythium insidiosum</name>
    <name type="common">Pythiosis disease agent</name>
    <dbReference type="NCBI Taxonomy" id="114742"/>
    <lineage>
        <taxon>Eukaryota</taxon>
        <taxon>Sar</taxon>
        <taxon>Stramenopiles</taxon>
        <taxon>Oomycota</taxon>
        <taxon>Peronosporomycetes</taxon>
        <taxon>Pythiales</taxon>
        <taxon>Pythiaceae</taxon>
        <taxon>Pythium</taxon>
    </lineage>
</organism>
<dbReference type="CDD" id="cd12374">
    <property type="entry name" value="RRM_UHM_SPF45_PUF60"/>
    <property type="match status" value="1"/>
</dbReference>
<dbReference type="GO" id="GO:0071011">
    <property type="term" value="C:precatalytic spliceosome"/>
    <property type="evidence" value="ECO:0007669"/>
    <property type="project" value="TreeGrafter"/>
</dbReference>
<keyword evidence="2" id="KW-0507">mRNA processing</keyword>
<dbReference type="GO" id="GO:0006376">
    <property type="term" value="P:mRNA splice site recognition"/>
    <property type="evidence" value="ECO:0007669"/>
    <property type="project" value="TreeGrafter"/>
</dbReference>
<dbReference type="Pfam" id="PF00076">
    <property type="entry name" value="RRM_1"/>
    <property type="match status" value="1"/>
</dbReference>
<evidence type="ECO:0000259" key="8">
    <source>
        <dbReference type="PROSITE" id="PS50102"/>
    </source>
</evidence>
<dbReference type="PANTHER" id="PTHR47330:SF1">
    <property type="entry name" value="POLY(U)-BINDING-SPLICING FACTOR PUF60"/>
    <property type="match status" value="1"/>
</dbReference>
<sequence length="382" mass="40637">MTTIMAPGESSVSSPSSKRALDDEQVCALSSAGGGGEKRKRARKSRWDRDGAPPATASTKSDEEPSANPLAAPAGALSEIVRRLSGVVKEKAVPSVLGATTTDAAPATAANSATAAPLSPLDVATARARALAQATKLSLSLPNAQVAPTDLAKRVYVGNLYYELKENDVRDYFAPFGSIHSIDLSMEPGYHRGYGFIEFADEASATTAIQHMNGFELAGQKLKVGKASPSAVAFNLARSTDKVLRIRGTGDADRSLVMRNKGVVVEDPDVDAVRDVAEPGPATTRSEPLRCVCLRNMVAKGDVDAELREEVSAECARFGPVERIEIQELADHVRIFVVFGAEESARKAKTALSGRYFGGNQVQADFYSLTELTNGRYESVFL</sequence>
<dbReference type="InterPro" id="IPR035979">
    <property type="entry name" value="RBD_domain_sf"/>
</dbReference>
<dbReference type="InterPro" id="IPR051974">
    <property type="entry name" value="PUF60_regulator"/>
</dbReference>
<dbReference type="InterPro" id="IPR000504">
    <property type="entry name" value="RRM_dom"/>
</dbReference>
<keyword evidence="5" id="KW-0539">Nucleus</keyword>
<evidence type="ECO:0000313" key="9">
    <source>
        <dbReference type="EMBL" id="KAJ0409210.1"/>
    </source>
</evidence>
<dbReference type="SMART" id="SM00360">
    <property type="entry name" value="RRM"/>
    <property type="match status" value="2"/>
</dbReference>
<evidence type="ECO:0000313" key="10">
    <source>
        <dbReference type="Proteomes" id="UP001209570"/>
    </source>
</evidence>
<feature type="region of interest" description="Disordered" evidence="7">
    <location>
        <begin position="1"/>
        <end position="70"/>
    </location>
</feature>
<dbReference type="SUPFAM" id="SSF54928">
    <property type="entry name" value="RNA-binding domain, RBD"/>
    <property type="match status" value="1"/>
</dbReference>
<proteinExistence type="predicted"/>
<keyword evidence="3 6" id="KW-0694">RNA-binding</keyword>
<dbReference type="GO" id="GO:0000380">
    <property type="term" value="P:alternative mRNA splicing, via spliceosome"/>
    <property type="evidence" value="ECO:0007669"/>
    <property type="project" value="TreeGrafter"/>
</dbReference>
<dbReference type="Gene3D" id="3.30.70.330">
    <property type="match status" value="2"/>
</dbReference>
<comment type="subcellular location">
    <subcellularLocation>
        <location evidence="1">Nucleus</location>
    </subcellularLocation>
</comment>
<dbReference type="EMBL" id="JAKCXM010000005">
    <property type="protein sequence ID" value="KAJ0409210.1"/>
    <property type="molecule type" value="Genomic_DNA"/>
</dbReference>
<evidence type="ECO:0000256" key="7">
    <source>
        <dbReference type="SAM" id="MobiDB-lite"/>
    </source>
</evidence>
<dbReference type="GO" id="GO:0071013">
    <property type="term" value="C:catalytic step 2 spliceosome"/>
    <property type="evidence" value="ECO:0007669"/>
    <property type="project" value="TreeGrafter"/>
</dbReference>
<evidence type="ECO:0000256" key="6">
    <source>
        <dbReference type="PROSITE-ProRule" id="PRU00176"/>
    </source>
</evidence>
<dbReference type="FunFam" id="3.30.70.330:FF:000382">
    <property type="entry name" value="G-patch domain-containing protein"/>
    <property type="match status" value="1"/>
</dbReference>
<name>A0AAD5LTC8_PYTIN</name>
<dbReference type="GO" id="GO:0003723">
    <property type="term" value="F:RNA binding"/>
    <property type="evidence" value="ECO:0007669"/>
    <property type="project" value="UniProtKB-UniRule"/>
</dbReference>
<dbReference type="InterPro" id="IPR003954">
    <property type="entry name" value="RRM_euk-type"/>
</dbReference>
<dbReference type="PROSITE" id="PS50102">
    <property type="entry name" value="RRM"/>
    <property type="match status" value="1"/>
</dbReference>
<dbReference type="GO" id="GO:0000381">
    <property type="term" value="P:regulation of alternative mRNA splicing, via spliceosome"/>
    <property type="evidence" value="ECO:0007669"/>
    <property type="project" value="TreeGrafter"/>
</dbReference>
<dbReference type="Proteomes" id="UP001209570">
    <property type="component" value="Unassembled WGS sequence"/>
</dbReference>
<evidence type="ECO:0000256" key="5">
    <source>
        <dbReference type="ARBA" id="ARBA00023242"/>
    </source>
</evidence>
<evidence type="ECO:0000256" key="4">
    <source>
        <dbReference type="ARBA" id="ARBA00023187"/>
    </source>
</evidence>
<evidence type="ECO:0000256" key="2">
    <source>
        <dbReference type="ARBA" id="ARBA00022664"/>
    </source>
</evidence>
<dbReference type="PANTHER" id="PTHR47330">
    <property type="entry name" value="POLY(U)-BINDING-SPLICING FACTOR PUF60-B-RELATED"/>
    <property type="match status" value="1"/>
</dbReference>
<reference evidence="9" key="1">
    <citation type="submission" date="2021-12" db="EMBL/GenBank/DDBJ databases">
        <title>Prjna785345.</title>
        <authorList>
            <person name="Rujirawat T."/>
            <person name="Krajaejun T."/>
        </authorList>
    </citation>
    <scope>NUCLEOTIDE SEQUENCE</scope>
    <source>
        <strain evidence="9">Pi057C3</strain>
    </source>
</reference>
<dbReference type="SMART" id="SM00361">
    <property type="entry name" value="RRM_1"/>
    <property type="match status" value="1"/>
</dbReference>
<evidence type="ECO:0000256" key="1">
    <source>
        <dbReference type="ARBA" id="ARBA00004123"/>
    </source>
</evidence>
<dbReference type="InterPro" id="IPR012677">
    <property type="entry name" value="Nucleotide-bd_a/b_plait_sf"/>
</dbReference>
<feature type="domain" description="RRM" evidence="8">
    <location>
        <begin position="153"/>
        <end position="229"/>
    </location>
</feature>